<dbReference type="RefSeq" id="WP_016343682.1">
    <property type="nucleotide sequence ID" value="NC_021282.1"/>
</dbReference>
<evidence type="ECO:0000313" key="2">
    <source>
        <dbReference type="EMBL" id="AGM31368.1"/>
    </source>
</evidence>
<proteinExistence type="predicted"/>
<dbReference type="PANTHER" id="PTHR13847">
    <property type="entry name" value="SARCOSINE DEHYDROGENASE-RELATED"/>
    <property type="match status" value="1"/>
</dbReference>
<dbReference type="PANTHER" id="PTHR13847:SF281">
    <property type="entry name" value="FAD DEPENDENT OXIDOREDUCTASE DOMAIN-CONTAINING PROTEIN"/>
    <property type="match status" value="1"/>
</dbReference>
<dbReference type="AlphaFoldDB" id="A0AB33AIC9"/>
<name>A0AB33AIC9_9MYCO</name>
<gene>
    <name evidence="2" type="ORF">MASS_4766</name>
</gene>
<organism evidence="2 3">
    <name type="scientific">Mycobacteroides abscessus subsp. bolletii 50594</name>
    <dbReference type="NCBI Taxonomy" id="1303024"/>
    <lineage>
        <taxon>Bacteria</taxon>
        <taxon>Bacillati</taxon>
        <taxon>Actinomycetota</taxon>
        <taxon>Actinomycetes</taxon>
        <taxon>Mycobacteriales</taxon>
        <taxon>Mycobacteriaceae</taxon>
        <taxon>Mycobacteroides</taxon>
        <taxon>Mycobacteroides abscessus</taxon>
    </lineage>
</organism>
<dbReference type="InterPro" id="IPR006076">
    <property type="entry name" value="FAD-dep_OxRdtase"/>
</dbReference>
<dbReference type="PRINTS" id="PR00411">
    <property type="entry name" value="PNDRDTASEI"/>
</dbReference>
<dbReference type="Proteomes" id="UP000013961">
    <property type="component" value="Chromosome"/>
</dbReference>
<accession>A0AB33AIC9</accession>
<dbReference type="GO" id="GO:0005737">
    <property type="term" value="C:cytoplasm"/>
    <property type="evidence" value="ECO:0007669"/>
    <property type="project" value="TreeGrafter"/>
</dbReference>
<evidence type="ECO:0000259" key="1">
    <source>
        <dbReference type="Pfam" id="PF01266"/>
    </source>
</evidence>
<dbReference type="SUPFAM" id="SSF51905">
    <property type="entry name" value="FAD/NAD(P)-binding domain"/>
    <property type="match status" value="1"/>
</dbReference>
<dbReference type="InterPro" id="IPR036188">
    <property type="entry name" value="FAD/NAD-bd_sf"/>
</dbReference>
<evidence type="ECO:0000313" key="3">
    <source>
        <dbReference type="Proteomes" id="UP000013961"/>
    </source>
</evidence>
<dbReference type="Gene3D" id="3.30.9.10">
    <property type="entry name" value="D-Amino Acid Oxidase, subunit A, domain 2"/>
    <property type="match status" value="1"/>
</dbReference>
<dbReference type="Gene3D" id="3.50.50.60">
    <property type="entry name" value="FAD/NAD(P)-binding domain"/>
    <property type="match status" value="1"/>
</dbReference>
<reference evidence="2 3" key="1">
    <citation type="journal article" date="2013" name="Genome Announc.">
        <title>Complete Genome Sequence of Mycobacterium massiliense Clinical Strain Asan 50594, Belonging to the Type II Genotype.</title>
        <authorList>
            <person name="Kim B.J."/>
            <person name="Kim B.R."/>
            <person name="Hong S.H."/>
            <person name="Seok S.H."/>
            <person name="Kook Y.H."/>
            <person name="Kim B.J."/>
        </authorList>
    </citation>
    <scope>NUCLEOTIDE SEQUENCE [LARGE SCALE GENOMIC DNA]</scope>
    <source>
        <strain evidence="2 3">50594</strain>
    </source>
</reference>
<sequence length="436" mass="46894">MAGMEYLFDTGWVPRPKNTAPASEGEIHCDVAVIGGGLGGMAAGLRLAERGADGIVLEAGICGWGSSSRNGGHLSDALGGDPRLLKFLHPRRLPSIVRFGEGALEYADSLIERLGIECDYQRTGNVAMVSSSEREVRSAKKAAEILRAAGSKAQYVDGREFGLPHGFLGGVLEPGGGLVNPGKYTLGVRQALLNSGTRVFEHTPVLSVQSSGNGLVVGVPHGQIRAKRVLLATNAYSQDLPFAPPRLATPLWVSVVETEPIDPERITDTGWTSGAGFTTNSNVVSNFRPTPHNTIVFGTRQAQPAQGPLGVRAPEPVVVKDLLRGFRDRFPSLRDIAPRRTWGGWVAMTPSFLPVAGQSDPRILYALGCNGYGLTQAPYLGSLLADRLIDGKSHEDLEAVWTDRTWFPPNLPYSPPAVRALWAVDRMSDRLSRWGY</sequence>
<dbReference type="EMBL" id="CP004374">
    <property type="protein sequence ID" value="AGM31368.1"/>
    <property type="molecule type" value="Genomic_DNA"/>
</dbReference>
<dbReference type="KEGG" id="mabb:MASS_4766"/>
<feature type="domain" description="FAD dependent oxidoreductase" evidence="1">
    <location>
        <begin position="30"/>
        <end position="387"/>
    </location>
</feature>
<dbReference type="Pfam" id="PF01266">
    <property type="entry name" value="DAO"/>
    <property type="match status" value="1"/>
</dbReference>
<protein>
    <submittedName>
        <fullName evidence="2">Oxidoreductase</fullName>
    </submittedName>
</protein>